<proteinExistence type="predicted"/>
<sequence length="161" mass="17477">MKPAAYVVRLPHAISAFAVQCVVLDRSLILWCGAAPPNLGEMQVLDEEDDEEVKEAMKAAGRTEAQTTIPAHLARDWGVAMNLEGSGNMNGTASSIAKRLGTLNPFDLAAKLGIPQVHLSLDLPEPWTSSMPRASEDVRALQLLELGLRRVCEQALREHQA</sequence>
<dbReference type="AlphaFoldDB" id="A0AAJ5YRC4"/>
<evidence type="ECO:0000313" key="1">
    <source>
        <dbReference type="EMBL" id="WFC98342.1"/>
    </source>
</evidence>
<reference evidence="1 2" key="1">
    <citation type="submission" date="2023-03" db="EMBL/GenBank/DDBJ databases">
        <title>Mating type loci evolution in Malassezia.</title>
        <authorList>
            <person name="Coelho M.A."/>
        </authorList>
    </citation>
    <scope>NUCLEOTIDE SEQUENCE [LARGE SCALE GENOMIC DNA]</scope>
    <source>
        <strain evidence="1 2">CBS 9725</strain>
    </source>
</reference>
<dbReference type="EMBL" id="CP119943">
    <property type="protein sequence ID" value="WFC98342.1"/>
    <property type="molecule type" value="Genomic_DNA"/>
</dbReference>
<accession>A0AAJ5YRC4</accession>
<keyword evidence="2" id="KW-1185">Reference proteome</keyword>
<dbReference type="Proteomes" id="UP001219567">
    <property type="component" value="Chromosome 1"/>
</dbReference>
<protein>
    <submittedName>
        <fullName evidence="1">Uncharacterized protein</fullName>
    </submittedName>
</protein>
<gene>
    <name evidence="1" type="ORF">MYAM1_001068</name>
</gene>
<name>A0AAJ5YRC4_9BASI</name>
<organism evidence="1 2">
    <name type="scientific">Malassezia yamatoensis</name>
    <dbReference type="NCBI Taxonomy" id="253288"/>
    <lineage>
        <taxon>Eukaryota</taxon>
        <taxon>Fungi</taxon>
        <taxon>Dikarya</taxon>
        <taxon>Basidiomycota</taxon>
        <taxon>Ustilaginomycotina</taxon>
        <taxon>Malasseziomycetes</taxon>
        <taxon>Malasseziales</taxon>
        <taxon>Malasseziaceae</taxon>
        <taxon>Malassezia</taxon>
    </lineage>
</organism>
<evidence type="ECO:0000313" key="2">
    <source>
        <dbReference type="Proteomes" id="UP001219567"/>
    </source>
</evidence>